<name>A0ABT9Q469_9HYPH</name>
<proteinExistence type="predicted"/>
<dbReference type="RefSeq" id="WP_306840250.1">
    <property type="nucleotide sequence ID" value="NZ_JAUSRF010000038.1"/>
</dbReference>
<dbReference type="EMBL" id="JAUSRF010000038">
    <property type="protein sequence ID" value="MDP9840759.1"/>
    <property type="molecule type" value="Genomic_DNA"/>
</dbReference>
<dbReference type="Gene3D" id="1.10.10.60">
    <property type="entry name" value="Homeodomain-like"/>
    <property type="match status" value="1"/>
</dbReference>
<dbReference type="InterPro" id="IPR020449">
    <property type="entry name" value="Tscrpt_reg_AraC-type_HTH"/>
</dbReference>
<dbReference type="PROSITE" id="PS01124">
    <property type="entry name" value="HTH_ARAC_FAMILY_2"/>
    <property type="match status" value="1"/>
</dbReference>
<evidence type="ECO:0000256" key="3">
    <source>
        <dbReference type="ARBA" id="ARBA00023163"/>
    </source>
</evidence>
<dbReference type="PRINTS" id="PR00032">
    <property type="entry name" value="HTHARAC"/>
</dbReference>
<dbReference type="SMART" id="SM00342">
    <property type="entry name" value="HTH_ARAC"/>
    <property type="match status" value="1"/>
</dbReference>
<evidence type="ECO:0000256" key="2">
    <source>
        <dbReference type="ARBA" id="ARBA00023125"/>
    </source>
</evidence>
<feature type="domain" description="HTH araC/xylS-type" evidence="4">
    <location>
        <begin position="195"/>
        <end position="293"/>
    </location>
</feature>
<accession>A0ABT9Q469</accession>
<dbReference type="Pfam" id="PF12833">
    <property type="entry name" value="HTH_18"/>
    <property type="match status" value="1"/>
</dbReference>
<keyword evidence="2" id="KW-0238">DNA-binding</keyword>
<comment type="caution">
    <text evidence="5">The sequence shown here is derived from an EMBL/GenBank/DDBJ whole genome shotgun (WGS) entry which is preliminary data.</text>
</comment>
<dbReference type="Proteomes" id="UP001241472">
    <property type="component" value="Unassembled WGS sequence"/>
</dbReference>
<keyword evidence="3" id="KW-0804">Transcription</keyword>
<evidence type="ECO:0000259" key="4">
    <source>
        <dbReference type="PROSITE" id="PS01124"/>
    </source>
</evidence>
<gene>
    <name evidence="5" type="ORF">J2T09_005547</name>
</gene>
<protein>
    <submittedName>
        <fullName evidence="5">AraC-like DNA-binding protein</fullName>
    </submittedName>
</protein>
<dbReference type="SUPFAM" id="SSF46689">
    <property type="entry name" value="Homeodomain-like"/>
    <property type="match status" value="2"/>
</dbReference>
<dbReference type="PANTHER" id="PTHR46796:SF6">
    <property type="entry name" value="ARAC SUBFAMILY"/>
    <property type="match status" value="1"/>
</dbReference>
<reference evidence="5 6" key="1">
    <citation type="submission" date="2023-07" db="EMBL/GenBank/DDBJ databases">
        <title>Sorghum-associated microbial communities from plants grown in Nebraska, USA.</title>
        <authorList>
            <person name="Schachtman D."/>
        </authorList>
    </citation>
    <scope>NUCLEOTIDE SEQUENCE [LARGE SCALE GENOMIC DNA]</scope>
    <source>
        <strain evidence="5 6">DS1307</strain>
    </source>
</reference>
<dbReference type="InterPro" id="IPR018060">
    <property type="entry name" value="HTH_AraC"/>
</dbReference>
<evidence type="ECO:0000313" key="6">
    <source>
        <dbReference type="Proteomes" id="UP001241472"/>
    </source>
</evidence>
<dbReference type="PANTHER" id="PTHR46796">
    <property type="entry name" value="HTH-TYPE TRANSCRIPTIONAL ACTIVATOR RHAS-RELATED"/>
    <property type="match status" value="1"/>
</dbReference>
<dbReference type="InterPro" id="IPR009057">
    <property type="entry name" value="Homeodomain-like_sf"/>
</dbReference>
<keyword evidence="6" id="KW-1185">Reference proteome</keyword>
<dbReference type="InterPro" id="IPR050204">
    <property type="entry name" value="AraC_XylS_family_regulators"/>
</dbReference>
<evidence type="ECO:0000313" key="5">
    <source>
        <dbReference type="EMBL" id="MDP9840759.1"/>
    </source>
</evidence>
<organism evidence="5 6">
    <name type="scientific">Neorhizobium huautlense</name>
    <dbReference type="NCBI Taxonomy" id="67774"/>
    <lineage>
        <taxon>Bacteria</taxon>
        <taxon>Pseudomonadati</taxon>
        <taxon>Pseudomonadota</taxon>
        <taxon>Alphaproteobacteria</taxon>
        <taxon>Hyphomicrobiales</taxon>
        <taxon>Rhizobiaceae</taxon>
        <taxon>Rhizobium/Agrobacterium group</taxon>
        <taxon>Neorhizobium</taxon>
    </lineage>
</organism>
<keyword evidence="1" id="KW-0805">Transcription regulation</keyword>
<evidence type="ECO:0000256" key="1">
    <source>
        <dbReference type="ARBA" id="ARBA00023015"/>
    </source>
</evidence>
<sequence length="301" mass="33401">MTYSPVITANKDGLVASSSPTIRALDGIQVGFWDGFGHRGGSKYLLSQDPRLLVFLRDSSSVQITTDERGLAPLRTKPMPQAIFLPAGVPLWSKITHGSQFQILQVIGHSDKLHRFLRPTLGSSAALSALNEIVEVQDSKSVSLLSHLVKDELLGSNRRDAYVENLVGSILADVVENPNTEGKDLSGRLTMAQTRKLRSLIDASSSYRLKVGDLAKHLGLSEDWFSSCFKSTFGTTPARWLLERRIIEARRLLNRTTLSIADVAQLMDFSDQAHFSRAFRRIVGKSPNEWRRDQSRPDSEG</sequence>